<keyword evidence="3" id="KW-1185">Reference proteome</keyword>
<sequence length="211" mass="24163">MKKEFVFRVSPLEGRKIEGQIAAILEKRTELISREQHPKMWMLTDKMNKDRSQEALRRISLRSKIYGTVLLINGLALSLPFLAEAGKFWHLILIGVVSLLFSAAFFSFGSSGTSGKKTSFDKAARKLMDRPESLIGEELRFVREGLFAKEEGIAYKDFEFFFETGDLFAVTSRGRLLLLKKEDLCETSSEDFVRFIREVVPKEKVVDLRRG</sequence>
<keyword evidence="1" id="KW-0812">Transmembrane</keyword>
<feature type="transmembrane region" description="Helical" evidence="1">
    <location>
        <begin position="65"/>
        <end position="82"/>
    </location>
</feature>
<dbReference type="EMBL" id="JBHSHL010000003">
    <property type="protein sequence ID" value="MFC4803709.1"/>
    <property type="molecule type" value="Genomic_DNA"/>
</dbReference>
<evidence type="ECO:0008006" key="4">
    <source>
        <dbReference type="Google" id="ProtNLM"/>
    </source>
</evidence>
<organism evidence="2 3">
    <name type="scientific">Filifactor villosus</name>
    <dbReference type="NCBI Taxonomy" id="29374"/>
    <lineage>
        <taxon>Bacteria</taxon>
        <taxon>Bacillati</taxon>
        <taxon>Bacillota</taxon>
        <taxon>Clostridia</taxon>
        <taxon>Peptostreptococcales</taxon>
        <taxon>Filifactoraceae</taxon>
        <taxon>Filifactor</taxon>
    </lineage>
</organism>
<dbReference type="Proteomes" id="UP001595916">
    <property type="component" value="Unassembled WGS sequence"/>
</dbReference>
<name>A0ABV9QIC4_9FIRM</name>
<keyword evidence="1" id="KW-1133">Transmembrane helix</keyword>
<dbReference type="RefSeq" id="WP_379787160.1">
    <property type="nucleotide sequence ID" value="NZ_JBHSHL010000003.1"/>
</dbReference>
<keyword evidence="1" id="KW-0472">Membrane</keyword>
<gene>
    <name evidence="2" type="ORF">ACFO4R_01310</name>
</gene>
<evidence type="ECO:0000256" key="1">
    <source>
        <dbReference type="SAM" id="Phobius"/>
    </source>
</evidence>
<comment type="caution">
    <text evidence="2">The sequence shown here is derived from an EMBL/GenBank/DDBJ whole genome shotgun (WGS) entry which is preliminary data.</text>
</comment>
<reference evidence="3" key="1">
    <citation type="journal article" date="2019" name="Int. J. Syst. Evol. Microbiol.">
        <title>The Global Catalogue of Microorganisms (GCM) 10K type strain sequencing project: providing services to taxonomists for standard genome sequencing and annotation.</title>
        <authorList>
            <consortium name="The Broad Institute Genomics Platform"/>
            <consortium name="The Broad Institute Genome Sequencing Center for Infectious Disease"/>
            <person name="Wu L."/>
            <person name="Ma J."/>
        </authorList>
    </citation>
    <scope>NUCLEOTIDE SEQUENCE [LARGE SCALE GENOMIC DNA]</scope>
    <source>
        <strain evidence="3">CCUG 46385</strain>
    </source>
</reference>
<evidence type="ECO:0000313" key="2">
    <source>
        <dbReference type="EMBL" id="MFC4803709.1"/>
    </source>
</evidence>
<evidence type="ECO:0000313" key="3">
    <source>
        <dbReference type="Proteomes" id="UP001595916"/>
    </source>
</evidence>
<accession>A0ABV9QIC4</accession>
<proteinExistence type="predicted"/>
<protein>
    <recommendedName>
        <fullName evidence="4">YcxB-like protein domain-containing protein</fullName>
    </recommendedName>
</protein>
<feature type="transmembrane region" description="Helical" evidence="1">
    <location>
        <begin position="88"/>
        <end position="108"/>
    </location>
</feature>